<evidence type="ECO:0000313" key="3">
    <source>
        <dbReference type="EMBL" id="KAH0555177.1"/>
    </source>
</evidence>
<dbReference type="Pfam" id="PF00102">
    <property type="entry name" value="Y_phosphatase"/>
    <property type="match status" value="1"/>
</dbReference>
<dbReference type="InterPro" id="IPR003595">
    <property type="entry name" value="Tyr_Pase_cat"/>
</dbReference>
<dbReference type="SUPFAM" id="SSF52799">
    <property type="entry name" value="(Phosphotyrosine protein) phosphatases II"/>
    <property type="match status" value="1"/>
</dbReference>
<name>A0AAV7IPQ8_COTGL</name>
<dbReference type="PANTHER" id="PTHR19134">
    <property type="entry name" value="RECEPTOR-TYPE TYROSINE-PROTEIN PHOSPHATASE"/>
    <property type="match status" value="1"/>
</dbReference>
<proteinExistence type="predicted"/>
<reference evidence="3 4" key="1">
    <citation type="journal article" date="2021" name="J. Hered.">
        <title>A chromosome-level genome assembly of the parasitoid wasp, Cotesia glomerata (Hymenoptera: Braconidae).</title>
        <authorList>
            <person name="Pinto B.J."/>
            <person name="Weis J.J."/>
            <person name="Gamble T."/>
            <person name="Ode P.J."/>
            <person name="Paul R."/>
            <person name="Zaspel J.M."/>
        </authorList>
    </citation>
    <scope>NUCLEOTIDE SEQUENCE [LARGE SCALE GENOMIC DNA]</scope>
    <source>
        <strain evidence="3">CgM1</strain>
    </source>
</reference>
<dbReference type="Gene3D" id="3.90.190.10">
    <property type="entry name" value="Protein tyrosine phosphatase superfamily"/>
    <property type="match status" value="1"/>
</dbReference>
<keyword evidence="1" id="KW-1133">Transmembrane helix</keyword>
<evidence type="ECO:0000313" key="4">
    <source>
        <dbReference type="Proteomes" id="UP000826195"/>
    </source>
</evidence>
<keyword evidence="4" id="KW-1185">Reference proteome</keyword>
<evidence type="ECO:0000259" key="2">
    <source>
        <dbReference type="PROSITE" id="PS50055"/>
    </source>
</evidence>
<dbReference type="InterPro" id="IPR050348">
    <property type="entry name" value="Protein-Tyr_Phosphatase"/>
</dbReference>
<dbReference type="PROSITE" id="PS50055">
    <property type="entry name" value="TYR_PHOSPHATASE_PTP"/>
    <property type="match status" value="1"/>
</dbReference>
<dbReference type="PANTHER" id="PTHR19134:SF449">
    <property type="entry name" value="TYROSINE-PROTEIN PHOSPHATASE 1"/>
    <property type="match status" value="1"/>
</dbReference>
<evidence type="ECO:0000256" key="1">
    <source>
        <dbReference type="SAM" id="Phobius"/>
    </source>
</evidence>
<organism evidence="3 4">
    <name type="scientific">Cotesia glomerata</name>
    <name type="common">Lepidopteran parasitic wasp</name>
    <name type="synonym">Apanteles glomeratus</name>
    <dbReference type="NCBI Taxonomy" id="32391"/>
    <lineage>
        <taxon>Eukaryota</taxon>
        <taxon>Metazoa</taxon>
        <taxon>Ecdysozoa</taxon>
        <taxon>Arthropoda</taxon>
        <taxon>Hexapoda</taxon>
        <taxon>Insecta</taxon>
        <taxon>Pterygota</taxon>
        <taxon>Neoptera</taxon>
        <taxon>Endopterygota</taxon>
        <taxon>Hymenoptera</taxon>
        <taxon>Apocrita</taxon>
        <taxon>Ichneumonoidea</taxon>
        <taxon>Braconidae</taxon>
        <taxon>Microgastrinae</taxon>
        <taxon>Cotesia</taxon>
    </lineage>
</organism>
<comment type="caution">
    <text evidence="3">The sequence shown here is derived from an EMBL/GenBank/DDBJ whole genome shotgun (WGS) entry which is preliminary data.</text>
</comment>
<sequence>MHTALSIVHRSSGESRVIHHFKYFDWTETDAPDVGLILDFLRKVHNQDQYYFKQALLPNQFPPGPIVVHGNVGIGRAAAFCVADICLYQIIHTLKVSIVLNRFSLLVVSLFSNSDAMGFGWFSCLPSYFTLSLMISSLIVGMLRFELLAVPHSCMPYVQMGFRIIL</sequence>
<dbReference type="AlphaFoldDB" id="A0AAV7IPQ8"/>
<keyword evidence="1" id="KW-0472">Membrane</keyword>
<dbReference type="EMBL" id="JAHXZJ010001119">
    <property type="protein sequence ID" value="KAH0555177.1"/>
    <property type="molecule type" value="Genomic_DNA"/>
</dbReference>
<protein>
    <recommendedName>
        <fullName evidence="2">Tyrosine-protein phosphatase domain-containing protein</fullName>
    </recommendedName>
</protein>
<feature type="domain" description="Tyrosine-protein phosphatase" evidence="2">
    <location>
        <begin position="1"/>
        <end position="98"/>
    </location>
</feature>
<gene>
    <name evidence="3" type="ORF">KQX54_015842</name>
</gene>
<keyword evidence="1" id="KW-0812">Transmembrane</keyword>
<dbReference type="InterPro" id="IPR000242">
    <property type="entry name" value="PTP_cat"/>
</dbReference>
<dbReference type="InterPro" id="IPR029021">
    <property type="entry name" value="Prot-tyrosine_phosphatase-like"/>
</dbReference>
<dbReference type="GO" id="GO:0004725">
    <property type="term" value="F:protein tyrosine phosphatase activity"/>
    <property type="evidence" value="ECO:0007669"/>
    <property type="project" value="InterPro"/>
</dbReference>
<dbReference type="PRINTS" id="PR00700">
    <property type="entry name" value="PRTYPHPHTASE"/>
</dbReference>
<dbReference type="SMART" id="SM00404">
    <property type="entry name" value="PTPc_motif"/>
    <property type="match status" value="1"/>
</dbReference>
<feature type="transmembrane region" description="Helical" evidence="1">
    <location>
        <begin position="128"/>
        <end position="150"/>
    </location>
</feature>
<accession>A0AAV7IPQ8</accession>
<dbReference type="Proteomes" id="UP000826195">
    <property type="component" value="Unassembled WGS sequence"/>
</dbReference>